<evidence type="ECO:0000313" key="3">
    <source>
        <dbReference type="Proteomes" id="UP000193978"/>
    </source>
</evidence>
<evidence type="ECO:0008006" key="4">
    <source>
        <dbReference type="Google" id="ProtNLM"/>
    </source>
</evidence>
<dbReference type="STRING" id="655015.B1812_17560"/>
<dbReference type="Proteomes" id="UP000193978">
    <property type="component" value="Chromosome"/>
</dbReference>
<reference evidence="2 3" key="1">
    <citation type="submission" date="2017-02" db="EMBL/GenBank/DDBJ databases">
        <authorList>
            <person name="Peterson S.W."/>
        </authorList>
    </citation>
    <scope>NUCLEOTIDE SEQUENCE [LARGE SCALE GENOMIC DNA]</scope>
    <source>
        <strain evidence="2 3">S285</strain>
    </source>
</reference>
<dbReference type="SUPFAM" id="SSF53474">
    <property type="entry name" value="alpha/beta-Hydrolases"/>
    <property type="match status" value="1"/>
</dbReference>
<dbReference type="InterPro" id="IPR029058">
    <property type="entry name" value="AB_hydrolase_fold"/>
</dbReference>
<proteinExistence type="predicted"/>
<feature type="compositionally biased region" description="Polar residues" evidence="1">
    <location>
        <begin position="132"/>
        <end position="143"/>
    </location>
</feature>
<dbReference type="KEGG" id="mbry:B1812_17560"/>
<gene>
    <name evidence="2" type="ORF">B1812_17560</name>
</gene>
<organism evidence="2 3">
    <name type="scientific">Methylocystis bryophila</name>
    <dbReference type="NCBI Taxonomy" id="655015"/>
    <lineage>
        <taxon>Bacteria</taxon>
        <taxon>Pseudomonadati</taxon>
        <taxon>Pseudomonadota</taxon>
        <taxon>Alphaproteobacteria</taxon>
        <taxon>Hyphomicrobiales</taxon>
        <taxon>Methylocystaceae</taxon>
        <taxon>Methylocystis</taxon>
    </lineage>
</organism>
<dbReference type="RefSeq" id="WP_085772726.1">
    <property type="nucleotide sequence ID" value="NZ_AP027149.1"/>
</dbReference>
<feature type="region of interest" description="Disordered" evidence="1">
    <location>
        <begin position="123"/>
        <end position="143"/>
    </location>
</feature>
<evidence type="ECO:0000313" key="2">
    <source>
        <dbReference type="EMBL" id="ARN82595.1"/>
    </source>
</evidence>
<accession>A0A1W6MYE0</accession>
<dbReference type="AlphaFoldDB" id="A0A1W6MYE0"/>
<sequence>MNSWRKAAVRVELRPHASRRSAISARNGGAALLKVAAFGLLTLVAACDRNAAQNVATRPQGMDNGLDAQSLSASGARRERLARLRSEKVEARAAEPQPKDVSFAIPPTDLRLWSQSAAAVEDEPPQRAASVFTPSMPSMNNRPSESLTKLVAFGSAPFPYDGLVPGGRAFLDVRDGDQRGHRSYTGRVLWENETFGDSRVLVHVPETFDPTKPAVMVVFFHGFGATLTRDVLRRQKVPAQVTASGANAVLVAPQFAVDARDGSAGRFWQHGAFTRFLGEAAHHLATLRGDPDSEAVFQKMPIVMVAYSGGFAPAAFCLRDIASTNRVKGVVLLDAAYGELETYAQWAAREHKTGGFFVSSYTLSTKGHNNDLKHMLASRGVPFNDDDSKVGRGVTFFDTGSDYTHESYVTQAWTEFPIKDVLARIPGVGPSDNVASQSPALRDRTAAR</sequence>
<evidence type="ECO:0000256" key="1">
    <source>
        <dbReference type="SAM" id="MobiDB-lite"/>
    </source>
</evidence>
<keyword evidence="3" id="KW-1185">Reference proteome</keyword>
<dbReference type="EMBL" id="CP019948">
    <property type="protein sequence ID" value="ARN82595.1"/>
    <property type="molecule type" value="Genomic_DNA"/>
</dbReference>
<name>A0A1W6MYE0_9HYPH</name>
<feature type="region of interest" description="Disordered" evidence="1">
    <location>
        <begin position="429"/>
        <end position="448"/>
    </location>
</feature>
<dbReference type="Gene3D" id="3.40.50.1820">
    <property type="entry name" value="alpha/beta hydrolase"/>
    <property type="match status" value="1"/>
</dbReference>
<protein>
    <recommendedName>
        <fullName evidence="4">Alpha/beta hydrolase</fullName>
    </recommendedName>
</protein>
<dbReference type="OrthoDB" id="8019456at2"/>